<keyword evidence="1" id="KW-1133">Transmembrane helix</keyword>
<keyword evidence="3" id="KW-1185">Reference proteome</keyword>
<keyword evidence="1" id="KW-0472">Membrane</keyword>
<dbReference type="EMBL" id="WVTD01000019">
    <property type="protein sequence ID" value="MYL99718.1"/>
    <property type="molecule type" value="Genomic_DNA"/>
</dbReference>
<reference evidence="2 3" key="1">
    <citation type="submission" date="2019-12" db="EMBL/GenBank/DDBJ databases">
        <authorList>
            <person name="Feng G."/>
            <person name="Zhu H."/>
        </authorList>
    </citation>
    <scope>NUCLEOTIDE SEQUENCE [LARGE SCALE GENOMIC DNA]</scope>
    <source>
        <strain evidence="2 3">FGD1</strain>
    </source>
</reference>
<organism evidence="2 3">
    <name type="scientific">Novosphingobium silvae</name>
    <dbReference type="NCBI Taxonomy" id="2692619"/>
    <lineage>
        <taxon>Bacteria</taxon>
        <taxon>Pseudomonadati</taxon>
        <taxon>Pseudomonadota</taxon>
        <taxon>Alphaproteobacteria</taxon>
        <taxon>Sphingomonadales</taxon>
        <taxon>Sphingomonadaceae</taxon>
        <taxon>Novosphingobium</taxon>
    </lineage>
</organism>
<protein>
    <submittedName>
        <fullName evidence="2">Uncharacterized protein</fullName>
    </submittedName>
</protein>
<evidence type="ECO:0000313" key="3">
    <source>
        <dbReference type="Proteomes" id="UP000465810"/>
    </source>
</evidence>
<proteinExistence type="predicted"/>
<evidence type="ECO:0000256" key="1">
    <source>
        <dbReference type="SAM" id="Phobius"/>
    </source>
</evidence>
<evidence type="ECO:0000313" key="2">
    <source>
        <dbReference type="EMBL" id="MYL99718.1"/>
    </source>
</evidence>
<gene>
    <name evidence="2" type="ORF">GR702_18325</name>
</gene>
<keyword evidence="1" id="KW-0812">Transmembrane</keyword>
<accession>A0A7X4GJD2</accession>
<dbReference type="Proteomes" id="UP000465810">
    <property type="component" value="Unassembled WGS sequence"/>
</dbReference>
<sequence>MKTFEEAKLSPEQIAIIHTSIERRVDGRDIQDFLKGLVILCARGGSEEFTRTQIVAVVDPGRSDFTSNVWANEKKLRRQFDAHRAHLSEGLDGLLELRCDQDRRPYRYRLGVIGESAQDIAFQLDGSVLRYRVSENAPRLSLVGRLTHPGVGLHAKDYRRWLFLTPLLVLCGTFMVFMAALSGALFFAAKGVFVAPMTYLALLTVPVGIFWSLSRRWDRLFTDRILLLGMGEVSDSDGGVVLDCEQGREGRRAIVIRRYVTDCPICDAETVMLARGGVEFPGRIVGRCRNSPHEHVFSFDRVTLEGAPLRQRCRG</sequence>
<dbReference type="AlphaFoldDB" id="A0A7X4GJD2"/>
<dbReference type="RefSeq" id="WP_160987147.1">
    <property type="nucleotide sequence ID" value="NZ_WVTD01000019.1"/>
</dbReference>
<name>A0A7X4GJD2_9SPHN</name>
<feature type="transmembrane region" description="Helical" evidence="1">
    <location>
        <begin position="161"/>
        <end position="187"/>
    </location>
</feature>
<feature type="transmembrane region" description="Helical" evidence="1">
    <location>
        <begin position="193"/>
        <end position="214"/>
    </location>
</feature>
<comment type="caution">
    <text evidence="2">The sequence shown here is derived from an EMBL/GenBank/DDBJ whole genome shotgun (WGS) entry which is preliminary data.</text>
</comment>